<dbReference type="GO" id="GO:0000981">
    <property type="term" value="F:DNA-binding transcription factor activity, RNA polymerase II-specific"/>
    <property type="evidence" value="ECO:0007669"/>
    <property type="project" value="TreeGrafter"/>
</dbReference>
<evidence type="ECO:0000256" key="3">
    <source>
        <dbReference type="ARBA" id="ARBA00011738"/>
    </source>
</evidence>
<evidence type="ECO:0000313" key="10">
    <source>
        <dbReference type="EMBL" id="JAT40866.1"/>
    </source>
</evidence>
<gene>
    <name evidence="10" type="primary">BHLH123_2</name>
    <name evidence="10" type="ORF">g.44679</name>
</gene>
<keyword evidence="4" id="KW-0805">Transcription regulation</keyword>
<dbReference type="EMBL" id="GDJX01027070">
    <property type="protein sequence ID" value="JAT40866.1"/>
    <property type="molecule type" value="Transcribed_RNA"/>
</dbReference>
<keyword evidence="5" id="KW-0238">DNA-binding</keyword>
<dbReference type="GO" id="GO:0046983">
    <property type="term" value="F:protein dimerization activity"/>
    <property type="evidence" value="ECO:0007669"/>
    <property type="project" value="InterPro"/>
</dbReference>
<sequence>MAEEFQTGVCSGSWWNATRSGFDGAEAAATATVSCSVAVTEAGGFGWTAEVMEGKARSCDDTVATASGGSSSVTFQDAPGVHVSDPMASSGFLMESTLPMADFTLSSPTVDWSQTLLRSSGRVEGGFHAMLHDDMSSRPYFRQETGIESNPAHAETDSMNLFRDMNHGFIPDQSHLNSSVGHSADCTVDSFPAVPVSLGCPPTLLQGLFEQDVKPHRSSYDDRSTDFMSPMSYHRSSSEDSSPAAWSRIPQFLKVSPPKQQQQQPTHQLQFSNNAPFWNASAGAVADMRSGFYSSSQAPFITQHKFEEQPNCSTITVKSGSEGARESSSGAKKSVNEPAFKKPRIETPSSLPTFKVRKEKLGDRITALQQLVSPFGKTDTASVLYEAIDYIKFLHDQVSFLSTPYLKNGPAMQHQQISEKLKDSDGPKQDLRSRGLCLVPISSTFAVANEPMSDFWSPTFGGTYR</sequence>
<dbReference type="GO" id="GO:0005634">
    <property type="term" value="C:nucleus"/>
    <property type="evidence" value="ECO:0007669"/>
    <property type="project" value="UniProtKB-SubCell"/>
</dbReference>
<dbReference type="SUPFAM" id="SSF47459">
    <property type="entry name" value="HLH, helix-loop-helix DNA-binding domain"/>
    <property type="match status" value="1"/>
</dbReference>
<dbReference type="InterPro" id="IPR011598">
    <property type="entry name" value="bHLH_dom"/>
</dbReference>
<dbReference type="PANTHER" id="PTHR16223:SF238">
    <property type="entry name" value="TRANSCRIPTION FACTOR BHLH114"/>
    <property type="match status" value="1"/>
</dbReference>
<feature type="compositionally biased region" description="Low complexity" evidence="8">
    <location>
        <begin position="319"/>
        <end position="331"/>
    </location>
</feature>
<proteinExistence type="inferred from homology"/>
<keyword evidence="7" id="KW-0539">Nucleus</keyword>
<reference evidence="10" key="1">
    <citation type="submission" date="2015-07" db="EMBL/GenBank/DDBJ databases">
        <title>Transcriptome Assembly of Anthurium amnicola.</title>
        <authorList>
            <person name="Suzuki J."/>
        </authorList>
    </citation>
    <scope>NUCLEOTIDE SEQUENCE</scope>
</reference>
<dbReference type="InterPro" id="IPR036638">
    <property type="entry name" value="HLH_DNA-bd_sf"/>
</dbReference>
<comment type="similarity">
    <text evidence="2">Belongs to the bHLH protein family.</text>
</comment>
<accession>A0A1D1XEU8</accession>
<dbReference type="InterPro" id="IPR045843">
    <property type="entry name" value="IND-like"/>
</dbReference>
<evidence type="ECO:0000256" key="1">
    <source>
        <dbReference type="ARBA" id="ARBA00004123"/>
    </source>
</evidence>
<dbReference type="CDD" id="cd11393">
    <property type="entry name" value="bHLH_AtbHLH_like"/>
    <property type="match status" value="1"/>
</dbReference>
<evidence type="ECO:0000256" key="5">
    <source>
        <dbReference type="ARBA" id="ARBA00023125"/>
    </source>
</evidence>
<feature type="compositionally biased region" description="Basic and acidic residues" evidence="8">
    <location>
        <begin position="213"/>
        <end position="225"/>
    </location>
</feature>
<dbReference type="InterPro" id="IPR045239">
    <property type="entry name" value="bHLH95_bHLH"/>
</dbReference>
<name>A0A1D1XEU8_9ARAE</name>
<feature type="region of interest" description="Disordered" evidence="8">
    <location>
        <begin position="213"/>
        <end position="245"/>
    </location>
</feature>
<feature type="domain" description="BHLH" evidence="9">
    <location>
        <begin position="345"/>
        <end position="394"/>
    </location>
</feature>
<dbReference type="Gene3D" id="4.10.280.10">
    <property type="entry name" value="Helix-loop-helix DNA-binding domain"/>
    <property type="match status" value="1"/>
</dbReference>
<comment type="subunit">
    <text evidence="3">Homodimer.</text>
</comment>
<protein>
    <submittedName>
        <fullName evidence="10">Transcription factor bHLH123</fullName>
    </submittedName>
</protein>
<dbReference type="GO" id="GO:0000978">
    <property type="term" value="F:RNA polymerase II cis-regulatory region sequence-specific DNA binding"/>
    <property type="evidence" value="ECO:0007669"/>
    <property type="project" value="TreeGrafter"/>
</dbReference>
<evidence type="ECO:0000256" key="4">
    <source>
        <dbReference type="ARBA" id="ARBA00023015"/>
    </source>
</evidence>
<dbReference type="AlphaFoldDB" id="A0A1D1XEU8"/>
<evidence type="ECO:0000259" key="9">
    <source>
        <dbReference type="PROSITE" id="PS50888"/>
    </source>
</evidence>
<keyword evidence="6" id="KW-0804">Transcription</keyword>
<evidence type="ECO:0000256" key="7">
    <source>
        <dbReference type="ARBA" id="ARBA00023242"/>
    </source>
</evidence>
<evidence type="ECO:0000256" key="6">
    <source>
        <dbReference type="ARBA" id="ARBA00023163"/>
    </source>
</evidence>
<feature type="region of interest" description="Disordered" evidence="8">
    <location>
        <begin position="317"/>
        <end position="338"/>
    </location>
</feature>
<evidence type="ECO:0000256" key="8">
    <source>
        <dbReference type="SAM" id="MobiDB-lite"/>
    </source>
</evidence>
<dbReference type="PANTHER" id="PTHR16223">
    <property type="entry name" value="TRANSCRIPTION FACTOR BHLH83-RELATED"/>
    <property type="match status" value="1"/>
</dbReference>
<comment type="subcellular location">
    <subcellularLocation>
        <location evidence="1">Nucleus</location>
    </subcellularLocation>
</comment>
<dbReference type="PROSITE" id="PS50888">
    <property type="entry name" value="BHLH"/>
    <property type="match status" value="1"/>
</dbReference>
<dbReference type="FunFam" id="4.10.280.10:FF:000032">
    <property type="entry name" value="Transcription factor bHLH123 family"/>
    <property type="match status" value="1"/>
</dbReference>
<organism evidence="10">
    <name type="scientific">Anthurium amnicola</name>
    <dbReference type="NCBI Taxonomy" id="1678845"/>
    <lineage>
        <taxon>Eukaryota</taxon>
        <taxon>Viridiplantae</taxon>
        <taxon>Streptophyta</taxon>
        <taxon>Embryophyta</taxon>
        <taxon>Tracheophyta</taxon>
        <taxon>Spermatophyta</taxon>
        <taxon>Magnoliopsida</taxon>
        <taxon>Liliopsida</taxon>
        <taxon>Araceae</taxon>
        <taxon>Pothoideae</taxon>
        <taxon>Potheae</taxon>
        <taxon>Anthurium</taxon>
    </lineage>
</organism>
<evidence type="ECO:0000256" key="2">
    <source>
        <dbReference type="ARBA" id="ARBA00005510"/>
    </source>
</evidence>